<evidence type="ECO:0000313" key="1">
    <source>
        <dbReference type="EMBL" id="EAY14575.1"/>
    </source>
</evidence>
<dbReference type="AlphaFoldDB" id="A2DY98"/>
<accession>A2DY98</accession>
<evidence type="ECO:0000313" key="2">
    <source>
        <dbReference type="Proteomes" id="UP000001542"/>
    </source>
</evidence>
<dbReference type="EMBL" id="DS113268">
    <property type="protein sequence ID" value="EAY14575.1"/>
    <property type="molecule type" value="Genomic_DNA"/>
</dbReference>
<dbReference type="VEuPathDB" id="TrichDB:TVAGG3_0281520"/>
<dbReference type="InParanoid" id="A2DY98"/>
<gene>
    <name evidence="1" type="ORF">TVAG_393020</name>
</gene>
<dbReference type="Proteomes" id="UP000001542">
    <property type="component" value="Unassembled WGS sequence"/>
</dbReference>
<reference evidence="1" key="1">
    <citation type="submission" date="2006-10" db="EMBL/GenBank/DDBJ databases">
        <authorList>
            <person name="Amadeo P."/>
            <person name="Zhao Q."/>
            <person name="Wortman J."/>
            <person name="Fraser-Liggett C."/>
            <person name="Carlton J."/>
        </authorList>
    </citation>
    <scope>NUCLEOTIDE SEQUENCE</scope>
    <source>
        <strain evidence="1">G3</strain>
    </source>
</reference>
<protein>
    <submittedName>
        <fullName evidence="1">Uncharacterized protein</fullName>
    </submittedName>
</protein>
<proteinExistence type="predicted"/>
<dbReference type="KEGG" id="tva:4772566"/>
<dbReference type="InterPro" id="IPR016024">
    <property type="entry name" value="ARM-type_fold"/>
</dbReference>
<sequence length="849" mass="99838">MHSVPDPILNFLADPESPNPEIKPYLINKLQPIFPYKFIKQNAGNFVNLISLASETCESQYLPRFIDIINIAEVPSEIIRTYPNLFAKILEFYINLVMNDNFDENLYKYSMKQILPMKKSKPDIFDADFPQFHECLQNILGTQDIALRIDFLFRFFRLCPVFSNSFNKLIIKIIYRHMHGFYEENHAVPKHIKHLKALYNFMENDSGDFIRFYLRNKFVRESPIIEAGILLSKLVRGFDDKYRLEICNSMLSKIINLLQQPNMPRYLLFYASKGFLAYHNNQPFRMNTYFPFLNANVDNPEFQRTILKCVLSLHETVDESNENYFSKFISDHFQNILAENYDKVFRLMRRIVCYMQEGEIIDFLLEFNLAILQGSSYPLNAHALVILYYICYYNSDLIPLYKEKGIFNFAILLLQSEKAEDFDMVNSFFTEILQDDLYVDEFHDILMAAYVEFVKYAVGTYNCSPEYRQTCCSDAVILMDFLDTEETPFPEEFVFPFNSVTDMIKSNEFPLQVSANYVIADHLDMFDPSFVLQILEYYDQIMKERDCSALFMSMFYLIYKILDVCDEVPEIILNIVINIFSCQYKPFIETNFEYNLTVSKHFYRSVVGLVRLGHFEFIIHIIDSLPFVSSHLYGGMCRTIMRYVKNAQLAEEDIDSMYFTIFEVFKDNYDDEHAQNIANLLTNIFLMRNAAYPVQELIDVINSMVEAIVETRESYIICMLNILAVTDPNSLENPNISTLSSAIFHVSNFKSKMKIDYDAVFAAIRNFLYENAESYDLVVECGVFIAGAYLLRPKERSQFFRTKIDEDIMKGLTYICENFRSYAKAVWDHFRDKDYQILGEIFSKYFERP</sequence>
<organism evidence="1 2">
    <name type="scientific">Trichomonas vaginalis (strain ATCC PRA-98 / G3)</name>
    <dbReference type="NCBI Taxonomy" id="412133"/>
    <lineage>
        <taxon>Eukaryota</taxon>
        <taxon>Metamonada</taxon>
        <taxon>Parabasalia</taxon>
        <taxon>Trichomonadida</taxon>
        <taxon>Trichomonadidae</taxon>
        <taxon>Trichomonas</taxon>
    </lineage>
</organism>
<keyword evidence="2" id="KW-1185">Reference proteome</keyword>
<reference evidence="1" key="2">
    <citation type="journal article" date="2007" name="Science">
        <title>Draft genome sequence of the sexually transmitted pathogen Trichomonas vaginalis.</title>
        <authorList>
            <person name="Carlton J.M."/>
            <person name="Hirt R.P."/>
            <person name="Silva J.C."/>
            <person name="Delcher A.L."/>
            <person name="Schatz M."/>
            <person name="Zhao Q."/>
            <person name="Wortman J.R."/>
            <person name="Bidwell S.L."/>
            <person name="Alsmark U.C.M."/>
            <person name="Besteiro S."/>
            <person name="Sicheritz-Ponten T."/>
            <person name="Noel C.J."/>
            <person name="Dacks J.B."/>
            <person name="Foster P.G."/>
            <person name="Simillion C."/>
            <person name="Van de Peer Y."/>
            <person name="Miranda-Saavedra D."/>
            <person name="Barton G.J."/>
            <person name="Westrop G.D."/>
            <person name="Mueller S."/>
            <person name="Dessi D."/>
            <person name="Fiori P.L."/>
            <person name="Ren Q."/>
            <person name="Paulsen I."/>
            <person name="Zhang H."/>
            <person name="Bastida-Corcuera F.D."/>
            <person name="Simoes-Barbosa A."/>
            <person name="Brown M.T."/>
            <person name="Hayes R.D."/>
            <person name="Mukherjee M."/>
            <person name="Okumura C.Y."/>
            <person name="Schneider R."/>
            <person name="Smith A.J."/>
            <person name="Vanacova S."/>
            <person name="Villalvazo M."/>
            <person name="Haas B.J."/>
            <person name="Pertea M."/>
            <person name="Feldblyum T.V."/>
            <person name="Utterback T.R."/>
            <person name="Shu C.L."/>
            <person name="Osoegawa K."/>
            <person name="de Jong P.J."/>
            <person name="Hrdy I."/>
            <person name="Horvathova L."/>
            <person name="Zubacova Z."/>
            <person name="Dolezal P."/>
            <person name="Malik S.B."/>
            <person name="Logsdon J.M. Jr."/>
            <person name="Henze K."/>
            <person name="Gupta A."/>
            <person name="Wang C.C."/>
            <person name="Dunne R.L."/>
            <person name="Upcroft J.A."/>
            <person name="Upcroft P."/>
            <person name="White O."/>
            <person name="Salzberg S.L."/>
            <person name="Tang P."/>
            <person name="Chiu C.-H."/>
            <person name="Lee Y.-S."/>
            <person name="Embley T.M."/>
            <person name="Coombs G.H."/>
            <person name="Mottram J.C."/>
            <person name="Tachezy J."/>
            <person name="Fraser-Liggett C.M."/>
            <person name="Johnson P.J."/>
        </authorList>
    </citation>
    <scope>NUCLEOTIDE SEQUENCE [LARGE SCALE GENOMIC DNA]</scope>
    <source>
        <strain evidence="1">G3</strain>
    </source>
</reference>
<dbReference type="SUPFAM" id="SSF48371">
    <property type="entry name" value="ARM repeat"/>
    <property type="match status" value="1"/>
</dbReference>
<dbReference type="RefSeq" id="XP_001326798.1">
    <property type="nucleotide sequence ID" value="XM_001326763.1"/>
</dbReference>
<dbReference type="VEuPathDB" id="TrichDB:TVAG_393020"/>
<name>A2DY98_TRIV3</name>